<evidence type="ECO:0000256" key="2">
    <source>
        <dbReference type="ARBA" id="ARBA00006434"/>
    </source>
</evidence>
<dbReference type="InterPro" id="IPR001734">
    <property type="entry name" value="Na/solute_symporter"/>
</dbReference>
<accession>A0AAV1ZEW2</accession>
<gene>
    <name evidence="13" type="ORF">LARSCL_LOCUS4418</name>
</gene>
<feature type="transmembrane region" description="Helical" evidence="12">
    <location>
        <begin position="126"/>
        <end position="151"/>
    </location>
</feature>
<evidence type="ECO:0000256" key="5">
    <source>
        <dbReference type="ARBA" id="ARBA00022692"/>
    </source>
</evidence>
<evidence type="ECO:0000256" key="11">
    <source>
        <dbReference type="RuleBase" id="RU362091"/>
    </source>
</evidence>
<comment type="subcellular location">
    <subcellularLocation>
        <location evidence="1">Cell membrane</location>
        <topology evidence="1">Multi-pass membrane protein</topology>
    </subcellularLocation>
</comment>
<feature type="transmembrane region" description="Helical" evidence="12">
    <location>
        <begin position="237"/>
        <end position="256"/>
    </location>
</feature>
<keyword evidence="5 12" id="KW-0812">Transmembrane</keyword>
<evidence type="ECO:0000256" key="3">
    <source>
        <dbReference type="ARBA" id="ARBA00022448"/>
    </source>
</evidence>
<comment type="similarity">
    <text evidence="2 11">Belongs to the sodium:solute symporter (SSF) (TC 2.A.21) family.</text>
</comment>
<feature type="transmembrane region" description="Helical" evidence="12">
    <location>
        <begin position="190"/>
        <end position="215"/>
    </location>
</feature>
<dbReference type="GO" id="GO:0005886">
    <property type="term" value="C:plasma membrane"/>
    <property type="evidence" value="ECO:0007669"/>
    <property type="project" value="UniProtKB-SubCell"/>
</dbReference>
<feature type="transmembrane region" description="Helical" evidence="12">
    <location>
        <begin position="83"/>
        <end position="105"/>
    </location>
</feature>
<dbReference type="AlphaFoldDB" id="A0AAV1ZEW2"/>
<keyword evidence="3" id="KW-0813">Transport</keyword>
<sequence length="583" mass="64446">MAVKYHLGVLDYLIIVVTLLVSTAIGFKFKSSSQKAGKTREYFMAGKNMPLLPVVMSGAATMVSPLILIGIPAETYKYGIHMWAMSLGLSIGMILGAYIYLPVYFQCGVCTVYEFIEMRFGRPTRYFICSTFILQMVLWMSTVLYSPVLALSAVTNLPIEPSIVVFGTICSIYCAFGGLKAVLWTDVFQIILMFVTIFILYVAGISDAGGVANVIDLAKEGGRLNFFNLQFDFVTRYTFWNGLFQGLSSGLALVAVNQTAVQRFFSLSKIERAQKALLFTNPLWNFMFFSSCLHGVILYAVYYKCDPILDNGETGLTNYDQLVPYFLVSKFHSIPGLTGLSMAGIFSGSLTTISSILNSLATVTVVDFVHPISESIQKNEKKSLLLAKGFSLAYGAICICIALALTKINSLTQVGFLFHNTFEGPSLAIFTLGVLTRKGFGKSVLFCLLPGFIITQWIGFSGLLSGYNEPPLPLNTSMCASTFNLTHGYSTSEISNTFAPSNTPVHSSHSETFILNKIPYFWIRPIGFVITLFITYIGISIIEMKRKRNKEINPTDSKYLSPMVKLWTKNAKGTDQLKEDTTL</sequence>
<feature type="transmembrane region" description="Helical" evidence="12">
    <location>
        <begin position="277"/>
        <end position="302"/>
    </location>
</feature>
<evidence type="ECO:0000313" key="13">
    <source>
        <dbReference type="EMBL" id="CAL1268857.1"/>
    </source>
</evidence>
<name>A0AAV1ZEW2_9ARAC</name>
<feature type="transmembrane region" description="Helical" evidence="12">
    <location>
        <begin position="417"/>
        <end position="436"/>
    </location>
</feature>
<dbReference type="NCBIfam" id="TIGR00813">
    <property type="entry name" value="sss"/>
    <property type="match status" value="1"/>
</dbReference>
<feature type="transmembrane region" description="Helical" evidence="12">
    <location>
        <begin position="50"/>
        <end position="71"/>
    </location>
</feature>
<feature type="transmembrane region" description="Helical" evidence="12">
    <location>
        <begin position="163"/>
        <end position="183"/>
    </location>
</feature>
<dbReference type="PANTHER" id="PTHR42985:SF40">
    <property type="entry name" value="LD47995P-RELATED"/>
    <property type="match status" value="1"/>
</dbReference>
<evidence type="ECO:0000256" key="10">
    <source>
        <dbReference type="ARBA" id="ARBA00023201"/>
    </source>
</evidence>
<keyword evidence="10" id="KW-0739">Sodium transport</keyword>
<evidence type="ECO:0000256" key="4">
    <source>
        <dbReference type="ARBA" id="ARBA00022475"/>
    </source>
</evidence>
<dbReference type="Pfam" id="PF00474">
    <property type="entry name" value="SSF"/>
    <property type="match status" value="1"/>
</dbReference>
<dbReference type="PANTHER" id="PTHR42985">
    <property type="entry name" value="SODIUM-COUPLED MONOCARBOXYLATE TRANSPORTER"/>
    <property type="match status" value="1"/>
</dbReference>
<dbReference type="Proteomes" id="UP001497382">
    <property type="component" value="Unassembled WGS sequence"/>
</dbReference>
<keyword evidence="14" id="KW-1185">Reference proteome</keyword>
<evidence type="ECO:0000256" key="7">
    <source>
        <dbReference type="ARBA" id="ARBA00023053"/>
    </source>
</evidence>
<dbReference type="InterPro" id="IPR051163">
    <property type="entry name" value="Sodium:Solute_Symporter_SSF"/>
</dbReference>
<dbReference type="Gene3D" id="1.20.1730.10">
    <property type="entry name" value="Sodium/glucose cotransporter"/>
    <property type="match status" value="1"/>
</dbReference>
<feature type="transmembrane region" description="Helical" evidence="12">
    <location>
        <begin position="521"/>
        <end position="542"/>
    </location>
</feature>
<evidence type="ECO:0000256" key="9">
    <source>
        <dbReference type="ARBA" id="ARBA00023136"/>
    </source>
</evidence>
<evidence type="ECO:0000256" key="6">
    <source>
        <dbReference type="ARBA" id="ARBA00022989"/>
    </source>
</evidence>
<organism evidence="13 14">
    <name type="scientific">Larinioides sclopetarius</name>
    <dbReference type="NCBI Taxonomy" id="280406"/>
    <lineage>
        <taxon>Eukaryota</taxon>
        <taxon>Metazoa</taxon>
        <taxon>Ecdysozoa</taxon>
        <taxon>Arthropoda</taxon>
        <taxon>Chelicerata</taxon>
        <taxon>Arachnida</taxon>
        <taxon>Araneae</taxon>
        <taxon>Araneomorphae</taxon>
        <taxon>Entelegynae</taxon>
        <taxon>Araneoidea</taxon>
        <taxon>Araneidae</taxon>
        <taxon>Larinioides</taxon>
    </lineage>
</organism>
<evidence type="ECO:0000256" key="8">
    <source>
        <dbReference type="ARBA" id="ARBA00023065"/>
    </source>
</evidence>
<keyword evidence="4" id="KW-1003">Cell membrane</keyword>
<keyword evidence="8" id="KW-0406">Ion transport</keyword>
<reference evidence="13 14" key="1">
    <citation type="submission" date="2024-04" db="EMBL/GenBank/DDBJ databases">
        <authorList>
            <person name="Rising A."/>
            <person name="Reimegard J."/>
            <person name="Sonavane S."/>
            <person name="Akerstrom W."/>
            <person name="Nylinder S."/>
            <person name="Hedman E."/>
            <person name="Kallberg Y."/>
        </authorList>
    </citation>
    <scope>NUCLEOTIDE SEQUENCE [LARGE SCALE GENOMIC DNA]</scope>
</reference>
<feature type="transmembrane region" description="Helical" evidence="12">
    <location>
        <begin position="12"/>
        <end position="29"/>
    </location>
</feature>
<dbReference type="PROSITE" id="PS50283">
    <property type="entry name" value="NA_SOLUT_SYMP_3"/>
    <property type="match status" value="1"/>
</dbReference>
<dbReference type="GO" id="GO:0015293">
    <property type="term" value="F:symporter activity"/>
    <property type="evidence" value="ECO:0007669"/>
    <property type="project" value="TreeGrafter"/>
</dbReference>
<proteinExistence type="inferred from homology"/>
<keyword evidence="7" id="KW-0915">Sodium</keyword>
<comment type="caution">
    <text evidence="13">The sequence shown here is derived from an EMBL/GenBank/DDBJ whole genome shotgun (WGS) entry which is preliminary data.</text>
</comment>
<keyword evidence="9 12" id="KW-0472">Membrane</keyword>
<keyword evidence="6 12" id="KW-1133">Transmembrane helix</keyword>
<feature type="transmembrane region" description="Helical" evidence="12">
    <location>
        <begin position="443"/>
        <end position="464"/>
    </location>
</feature>
<dbReference type="InterPro" id="IPR038377">
    <property type="entry name" value="Na/Glc_symporter_sf"/>
</dbReference>
<dbReference type="GO" id="GO:0006814">
    <property type="term" value="P:sodium ion transport"/>
    <property type="evidence" value="ECO:0007669"/>
    <property type="project" value="UniProtKB-KW"/>
</dbReference>
<evidence type="ECO:0000256" key="1">
    <source>
        <dbReference type="ARBA" id="ARBA00004651"/>
    </source>
</evidence>
<evidence type="ECO:0000256" key="12">
    <source>
        <dbReference type="SAM" id="Phobius"/>
    </source>
</evidence>
<protein>
    <submittedName>
        <fullName evidence="13">Uncharacterized protein</fullName>
    </submittedName>
</protein>
<evidence type="ECO:0000313" key="14">
    <source>
        <dbReference type="Proteomes" id="UP001497382"/>
    </source>
</evidence>
<feature type="transmembrane region" description="Helical" evidence="12">
    <location>
        <begin position="385"/>
        <end position="405"/>
    </location>
</feature>
<dbReference type="EMBL" id="CAXIEN010000036">
    <property type="protein sequence ID" value="CAL1268857.1"/>
    <property type="molecule type" value="Genomic_DNA"/>
</dbReference>